<sequence length="45" mass="5069">MKQISNCSWSSWLVPGYTILIVRMSTANFVASCDCHVVGSYMLRL</sequence>
<accession>A0A2P2KAJ5</accession>
<dbReference type="EMBL" id="GGEC01022260">
    <property type="protein sequence ID" value="MBX02744.1"/>
    <property type="molecule type" value="Transcribed_RNA"/>
</dbReference>
<organism evidence="1">
    <name type="scientific">Rhizophora mucronata</name>
    <name type="common">Asiatic mangrove</name>
    <dbReference type="NCBI Taxonomy" id="61149"/>
    <lineage>
        <taxon>Eukaryota</taxon>
        <taxon>Viridiplantae</taxon>
        <taxon>Streptophyta</taxon>
        <taxon>Embryophyta</taxon>
        <taxon>Tracheophyta</taxon>
        <taxon>Spermatophyta</taxon>
        <taxon>Magnoliopsida</taxon>
        <taxon>eudicotyledons</taxon>
        <taxon>Gunneridae</taxon>
        <taxon>Pentapetalae</taxon>
        <taxon>rosids</taxon>
        <taxon>fabids</taxon>
        <taxon>Malpighiales</taxon>
        <taxon>Rhizophoraceae</taxon>
        <taxon>Rhizophora</taxon>
    </lineage>
</organism>
<evidence type="ECO:0000313" key="1">
    <source>
        <dbReference type="EMBL" id="MBX02744.1"/>
    </source>
</evidence>
<dbReference type="AlphaFoldDB" id="A0A2P2KAJ5"/>
<name>A0A2P2KAJ5_RHIMU</name>
<protein>
    <submittedName>
        <fullName evidence="1">Uncharacterized protein</fullName>
    </submittedName>
</protein>
<reference evidence="1" key="1">
    <citation type="submission" date="2018-02" db="EMBL/GenBank/DDBJ databases">
        <title>Rhizophora mucronata_Transcriptome.</title>
        <authorList>
            <person name="Meera S.P."/>
            <person name="Sreeshan A."/>
            <person name="Augustine A."/>
        </authorList>
    </citation>
    <scope>NUCLEOTIDE SEQUENCE</scope>
    <source>
        <tissue evidence="1">Leaf</tissue>
    </source>
</reference>
<proteinExistence type="predicted"/>